<sequence>MADDNLAVEKHVRYLVETGVIKSFNKEEEVMKHMRELKKYRWKKGESYECHDAAAYFCSHIFRKDEFCHFSHFKWLVLWLKTKRICSFAKGDKVKEVRDEMLQEFLTVKNLLQKRNLRRSEFQFSNIFTEVYHVYAHYTDTRHSSLYKKDLIDLKLDESFLRVFQKKHLLPTTSKANTDEWTNKNYQADDVKGFLFQFKKGVQQNQWRVSTVYGPDPSNNY</sequence>
<reference evidence="2" key="1">
    <citation type="submission" date="2022-11" db="UniProtKB">
        <authorList>
            <consortium name="WormBaseParasite"/>
        </authorList>
    </citation>
    <scope>IDENTIFICATION</scope>
</reference>
<name>A0AC35G785_9BILA</name>
<protein>
    <submittedName>
        <fullName evidence="2">Uncharacterized protein</fullName>
    </submittedName>
</protein>
<proteinExistence type="predicted"/>
<accession>A0AC35G785</accession>
<dbReference type="Proteomes" id="UP000887580">
    <property type="component" value="Unplaced"/>
</dbReference>
<evidence type="ECO:0000313" key="2">
    <source>
        <dbReference type="WBParaSite" id="PS1159_v2.g24728.t1"/>
    </source>
</evidence>
<evidence type="ECO:0000313" key="1">
    <source>
        <dbReference type="Proteomes" id="UP000887580"/>
    </source>
</evidence>
<dbReference type="WBParaSite" id="PS1159_v2.g24728.t1">
    <property type="protein sequence ID" value="PS1159_v2.g24728.t1"/>
    <property type="gene ID" value="PS1159_v2.g24728"/>
</dbReference>
<organism evidence="1 2">
    <name type="scientific">Panagrolaimus sp. PS1159</name>
    <dbReference type="NCBI Taxonomy" id="55785"/>
    <lineage>
        <taxon>Eukaryota</taxon>
        <taxon>Metazoa</taxon>
        <taxon>Ecdysozoa</taxon>
        <taxon>Nematoda</taxon>
        <taxon>Chromadorea</taxon>
        <taxon>Rhabditida</taxon>
        <taxon>Tylenchina</taxon>
        <taxon>Panagrolaimomorpha</taxon>
        <taxon>Panagrolaimoidea</taxon>
        <taxon>Panagrolaimidae</taxon>
        <taxon>Panagrolaimus</taxon>
    </lineage>
</organism>